<evidence type="ECO:0000256" key="4">
    <source>
        <dbReference type="ARBA" id="ARBA00022729"/>
    </source>
</evidence>
<dbReference type="InterPro" id="IPR028082">
    <property type="entry name" value="Peripla_BP_I"/>
</dbReference>
<evidence type="ECO:0000313" key="9">
    <source>
        <dbReference type="EMBL" id="ACF14202.1"/>
    </source>
</evidence>
<proteinExistence type="inferred from homology"/>
<evidence type="ECO:0000313" key="10">
    <source>
        <dbReference type="Proteomes" id="UP000001208"/>
    </source>
</evidence>
<organism evidence="9 10">
    <name type="scientific">Chloroherpeton thalassium (strain ATCC 35110 / GB-78)</name>
    <dbReference type="NCBI Taxonomy" id="517418"/>
    <lineage>
        <taxon>Bacteria</taxon>
        <taxon>Pseudomonadati</taxon>
        <taxon>Chlorobiota</taxon>
        <taxon>Chlorobiia</taxon>
        <taxon>Chlorobiales</taxon>
        <taxon>Chloroherpetonaceae</taxon>
        <taxon>Chloroherpeton</taxon>
    </lineage>
</organism>
<dbReference type="eggNOG" id="COG1744">
    <property type="taxonomic scope" value="Bacteria"/>
</dbReference>
<keyword evidence="3" id="KW-1003">Cell membrane</keyword>
<gene>
    <name evidence="9" type="ordered locus">Ctha_1745</name>
</gene>
<reference evidence="9 10" key="1">
    <citation type="submission" date="2008-06" db="EMBL/GenBank/DDBJ databases">
        <title>Complete sequence of Chloroherpeton thalassium ATCC 35110.</title>
        <authorList>
            <consortium name="US DOE Joint Genome Institute"/>
            <person name="Lucas S."/>
            <person name="Copeland A."/>
            <person name="Lapidus A."/>
            <person name="Glavina del Rio T."/>
            <person name="Dalin E."/>
            <person name="Tice H."/>
            <person name="Bruce D."/>
            <person name="Goodwin L."/>
            <person name="Pitluck S."/>
            <person name="Schmutz J."/>
            <person name="Larimer F."/>
            <person name="Land M."/>
            <person name="Hauser L."/>
            <person name="Kyrpides N."/>
            <person name="Mikhailova N."/>
            <person name="Liu Z."/>
            <person name="Li T."/>
            <person name="Zhao F."/>
            <person name="Overmann J."/>
            <person name="Bryant D.A."/>
            <person name="Richardson P."/>
        </authorList>
    </citation>
    <scope>NUCLEOTIDE SEQUENCE [LARGE SCALE GENOMIC DNA]</scope>
    <source>
        <strain evidence="10">ATCC 35110 / GB-78</strain>
    </source>
</reference>
<dbReference type="Proteomes" id="UP000001208">
    <property type="component" value="Chromosome"/>
</dbReference>
<dbReference type="PROSITE" id="PS51257">
    <property type="entry name" value="PROKAR_LIPOPROTEIN"/>
    <property type="match status" value="1"/>
</dbReference>
<dbReference type="GO" id="GO:0005886">
    <property type="term" value="C:plasma membrane"/>
    <property type="evidence" value="ECO:0007669"/>
    <property type="project" value="UniProtKB-SubCell"/>
</dbReference>
<keyword evidence="5" id="KW-0472">Membrane</keyword>
<evidence type="ECO:0000256" key="3">
    <source>
        <dbReference type="ARBA" id="ARBA00022475"/>
    </source>
</evidence>
<keyword evidence="6 9" id="KW-0449">Lipoprotein</keyword>
<dbReference type="Pfam" id="PF02608">
    <property type="entry name" value="Bmp"/>
    <property type="match status" value="1"/>
</dbReference>
<evidence type="ECO:0000256" key="1">
    <source>
        <dbReference type="ARBA" id="ARBA00004193"/>
    </source>
</evidence>
<keyword evidence="4 7" id="KW-0732">Signal</keyword>
<keyword evidence="10" id="KW-1185">Reference proteome</keyword>
<dbReference type="SUPFAM" id="SSF53822">
    <property type="entry name" value="Periplasmic binding protein-like I"/>
    <property type="match status" value="1"/>
</dbReference>
<feature type="signal peptide" evidence="7">
    <location>
        <begin position="1"/>
        <end position="19"/>
    </location>
</feature>
<dbReference type="PANTHER" id="PTHR34296">
    <property type="entry name" value="TRANSCRIPTIONAL ACTIVATOR PROTEIN MED"/>
    <property type="match status" value="1"/>
</dbReference>
<dbReference type="CDD" id="cd06354">
    <property type="entry name" value="PBP1_PrnA-like"/>
    <property type="match status" value="1"/>
</dbReference>
<feature type="domain" description="ABC transporter substrate-binding protein PnrA-like" evidence="8">
    <location>
        <begin position="36"/>
        <end position="337"/>
    </location>
</feature>
<sequence length="340" mass="37094">MRKVVLLLLALMTLFSACKSGSEKKEESSTSKLKVGLVFDVGGRGDKSFNDASYKGLEKAKKELGIAYEYIEPPGEGADRETALRQLASQPDIDLIFGIGFIFSNDITAIAKEFPEKKFACVDFSIDTSRQIPENLSAITFEEQKGSYLIGTLASLVTKTGKIGFIGGMESPLIKKFERGYVEGARAINPDVQIEIGYVGLTASAFKNPAKAKELALGQYAKGVDIIYQASGASGLGVFEAARQEKKYLIGTDQNQEDEVPGQVVTSLIKAVDFAVFTTVEDVINNKFKGGNTVYGIESRGTDYIYNDKNKPFITDEIRKKVESVRQKIIDGEIKIEEGA</sequence>
<feature type="chain" id="PRO_5002797647" evidence="7">
    <location>
        <begin position="20"/>
        <end position="340"/>
    </location>
</feature>
<accession>B3QTA3</accession>
<dbReference type="HOGENOM" id="CLU_038813_0_0_10"/>
<dbReference type="RefSeq" id="WP_012500286.1">
    <property type="nucleotide sequence ID" value="NC_011026.1"/>
</dbReference>
<evidence type="ECO:0000259" key="8">
    <source>
        <dbReference type="Pfam" id="PF02608"/>
    </source>
</evidence>
<protein>
    <submittedName>
        <fullName evidence="9">Basic membrane lipoprotein</fullName>
    </submittedName>
</protein>
<evidence type="ECO:0000256" key="6">
    <source>
        <dbReference type="ARBA" id="ARBA00023288"/>
    </source>
</evidence>
<dbReference type="PANTHER" id="PTHR34296:SF2">
    <property type="entry name" value="ABC TRANSPORTER GUANOSINE-BINDING PROTEIN NUPN"/>
    <property type="match status" value="1"/>
</dbReference>
<evidence type="ECO:0000256" key="5">
    <source>
        <dbReference type="ARBA" id="ARBA00023136"/>
    </source>
</evidence>
<comment type="similarity">
    <text evidence="2">Belongs to the BMP lipoprotein family.</text>
</comment>
<dbReference type="STRING" id="517418.Ctha_1745"/>
<dbReference type="KEGG" id="cts:Ctha_1745"/>
<name>B3QTA3_CHLT3</name>
<dbReference type="AlphaFoldDB" id="B3QTA3"/>
<comment type="subcellular location">
    <subcellularLocation>
        <location evidence="1">Cell membrane</location>
        <topology evidence="1">Lipid-anchor</topology>
    </subcellularLocation>
</comment>
<dbReference type="InterPro" id="IPR050957">
    <property type="entry name" value="BMP_lipoprotein"/>
</dbReference>
<dbReference type="InterPro" id="IPR003760">
    <property type="entry name" value="PnrA-like"/>
</dbReference>
<dbReference type="Gene3D" id="3.40.50.2300">
    <property type="match status" value="2"/>
</dbReference>
<evidence type="ECO:0000256" key="7">
    <source>
        <dbReference type="SAM" id="SignalP"/>
    </source>
</evidence>
<evidence type="ECO:0000256" key="2">
    <source>
        <dbReference type="ARBA" id="ARBA00008610"/>
    </source>
</evidence>
<dbReference type="EMBL" id="CP001100">
    <property type="protein sequence ID" value="ACF14202.1"/>
    <property type="molecule type" value="Genomic_DNA"/>
</dbReference>